<organism evidence="11 12">
    <name type="scientific">Thermincola ferriacetica</name>
    <dbReference type="NCBI Taxonomy" id="281456"/>
    <lineage>
        <taxon>Bacteria</taxon>
        <taxon>Bacillati</taxon>
        <taxon>Bacillota</taxon>
        <taxon>Clostridia</taxon>
        <taxon>Eubacteriales</taxon>
        <taxon>Thermincolaceae</taxon>
        <taxon>Thermincola</taxon>
    </lineage>
</organism>
<feature type="transmembrane region" description="Helical" evidence="10">
    <location>
        <begin position="168"/>
        <end position="201"/>
    </location>
</feature>
<dbReference type="GO" id="GO:0044780">
    <property type="term" value="P:bacterial-type flagellum assembly"/>
    <property type="evidence" value="ECO:0007669"/>
    <property type="project" value="UniProtKB-UniRule"/>
</dbReference>
<evidence type="ECO:0000256" key="4">
    <source>
        <dbReference type="ARBA" id="ARBA00022475"/>
    </source>
</evidence>
<feature type="transmembrane region" description="Helical" evidence="10">
    <location>
        <begin position="67"/>
        <end position="97"/>
    </location>
</feature>
<keyword evidence="4 10" id="KW-1003">Cell membrane</keyword>
<comment type="similarity">
    <text evidence="2 10">Belongs to the FliR/MopE/SpaR family.</text>
</comment>
<sequence>MDSLTSLLNRVDIFLVVMARVSGVLLVAPVFSSRNLPTQVKAGLIVLISIIVFMAKHPQMATVTTSIIPFVLLLISELVIGLIIGFASYLIFSVIYIAGQEIDMHIGFAMVNVVDPLSGISVPLVGTFKYMIAILVYLTTNSYNYLFAALFHSYDVIPLLGFQPNKAISTYLIGMFGNVLALSVKLAVPIVGALLVAEVALGIIARTVPQMNVFLVGIPAKIVIGIILLVLILPFYMFFLDMLFETNYSDLLKLIKLMH</sequence>
<dbReference type="RefSeq" id="WP_052216764.1">
    <property type="nucleotide sequence ID" value="NZ_LGTE01000002.1"/>
</dbReference>
<dbReference type="Pfam" id="PF01311">
    <property type="entry name" value="Bac_export_1"/>
    <property type="match status" value="1"/>
</dbReference>
<dbReference type="PRINTS" id="PR00953">
    <property type="entry name" value="TYPE3IMRPROT"/>
</dbReference>
<comment type="caution">
    <text evidence="11">The sequence shown here is derived from an EMBL/GenBank/DDBJ whole genome shotgun (WGS) entry which is preliminary data.</text>
</comment>
<proteinExistence type="inferred from homology"/>
<dbReference type="InterPro" id="IPR006303">
    <property type="entry name" value="FliR"/>
</dbReference>
<keyword evidence="7 10" id="KW-0472">Membrane</keyword>
<evidence type="ECO:0000313" key="11">
    <source>
        <dbReference type="EMBL" id="KNZ70870.1"/>
    </source>
</evidence>
<feature type="transmembrane region" description="Helical" evidence="10">
    <location>
        <begin position="213"/>
        <end position="239"/>
    </location>
</feature>
<dbReference type="PATRIC" id="fig|281456.6.peg.582"/>
<comment type="subcellular location">
    <subcellularLocation>
        <location evidence="10">Cell membrane</location>
        <topology evidence="10">Multi-pass membrane protein</topology>
    </subcellularLocation>
    <subcellularLocation>
        <location evidence="10">Bacterial flagellum basal body</location>
    </subcellularLocation>
</comment>
<keyword evidence="5 10" id="KW-0812">Transmembrane</keyword>
<keyword evidence="12" id="KW-1185">Reference proteome</keyword>
<evidence type="ECO:0000256" key="6">
    <source>
        <dbReference type="ARBA" id="ARBA00022989"/>
    </source>
</evidence>
<dbReference type="GO" id="GO:0005886">
    <property type="term" value="C:plasma membrane"/>
    <property type="evidence" value="ECO:0007669"/>
    <property type="project" value="UniProtKB-SubCell"/>
</dbReference>
<evidence type="ECO:0000256" key="3">
    <source>
        <dbReference type="ARBA" id="ARBA00021717"/>
    </source>
</evidence>
<evidence type="ECO:0000256" key="8">
    <source>
        <dbReference type="ARBA" id="ARBA00023143"/>
    </source>
</evidence>
<dbReference type="EMBL" id="LGTE01000002">
    <property type="protein sequence ID" value="KNZ70870.1"/>
    <property type="molecule type" value="Genomic_DNA"/>
</dbReference>
<dbReference type="PANTHER" id="PTHR30065">
    <property type="entry name" value="FLAGELLAR BIOSYNTHETIC PROTEIN FLIR"/>
    <property type="match status" value="1"/>
</dbReference>
<reference evidence="12" key="1">
    <citation type="submission" date="2015-07" db="EMBL/GenBank/DDBJ databases">
        <title>Complete Genome of Thermincola ferriacetica strain Z-0001T.</title>
        <authorList>
            <person name="Lusk B."/>
            <person name="Badalamenti J.P."/>
            <person name="Parameswaran P."/>
            <person name="Bond D.R."/>
            <person name="Torres C.I."/>
        </authorList>
    </citation>
    <scope>NUCLEOTIDE SEQUENCE [LARGE SCALE GENOMIC DNA]</scope>
    <source>
        <strain evidence="12">Z-0001</strain>
    </source>
</reference>
<dbReference type="Proteomes" id="UP000037175">
    <property type="component" value="Unassembled WGS sequence"/>
</dbReference>
<dbReference type="GO" id="GO:0009425">
    <property type="term" value="C:bacterial-type flagellum basal body"/>
    <property type="evidence" value="ECO:0007669"/>
    <property type="project" value="UniProtKB-SubCell"/>
</dbReference>
<dbReference type="InterPro" id="IPR002010">
    <property type="entry name" value="T3SS_IM_R"/>
</dbReference>
<keyword evidence="6 10" id="KW-1133">Transmembrane helix</keyword>
<feature type="transmembrane region" description="Helical" evidence="10">
    <location>
        <begin position="12"/>
        <end position="32"/>
    </location>
</feature>
<evidence type="ECO:0000256" key="1">
    <source>
        <dbReference type="ARBA" id="ARBA00002578"/>
    </source>
</evidence>
<evidence type="ECO:0000256" key="9">
    <source>
        <dbReference type="NCBIfam" id="TIGR01400"/>
    </source>
</evidence>
<keyword evidence="11" id="KW-0282">Flagellum</keyword>
<keyword evidence="11" id="KW-0969">Cilium</keyword>
<keyword evidence="8 10" id="KW-0975">Bacterial flagellum</keyword>
<evidence type="ECO:0000256" key="10">
    <source>
        <dbReference type="RuleBase" id="RU362071"/>
    </source>
</evidence>
<feature type="transmembrane region" description="Helical" evidence="10">
    <location>
        <begin position="38"/>
        <end position="55"/>
    </location>
</feature>
<dbReference type="NCBIfam" id="TIGR01400">
    <property type="entry name" value="fliR"/>
    <property type="match status" value="1"/>
</dbReference>
<name>A0A0L6W5R1_9FIRM</name>
<dbReference type="AlphaFoldDB" id="A0A0L6W5R1"/>
<evidence type="ECO:0000313" key="12">
    <source>
        <dbReference type="Proteomes" id="UP000037175"/>
    </source>
</evidence>
<gene>
    <name evidence="11" type="ORF">Tfer_0550</name>
</gene>
<accession>A0A0L6W5R1</accession>
<comment type="function">
    <text evidence="1 10">Role in flagellar biosynthesis.</text>
</comment>
<keyword evidence="11" id="KW-0966">Cell projection</keyword>
<dbReference type="PANTHER" id="PTHR30065:SF1">
    <property type="entry name" value="SURFACE PRESENTATION OF ANTIGENS PROTEIN SPAR"/>
    <property type="match status" value="1"/>
</dbReference>
<evidence type="ECO:0000256" key="7">
    <source>
        <dbReference type="ARBA" id="ARBA00023136"/>
    </source>
</evidence>
<protein>
    <recommendedName>
        <fullName evidence="3 9">Flagellar biosynthetic protein FliR</fullName>
    </recommendedName>
</protein>
<evidence type="ECO:0000256" key="2">
    <source>
        <dbReference type="ARBA" id="ARBA00009772"/>
    </source>
</evidence>
<feature type="transmembrane region" description="Helical" evidence="10">
    <location>
        <begin position="117"/>
        <end position="138"/>
    </location>
</feature>
<evidence type="ECO:0000256" key="5">
    <source>
        <dbReference type="ARBA" id="ARBA00022692"/>
    </source>
</evidence>
<dbReference type="GO" id="GO:0006605">
    <property type="term" value="P:protein targeting"/>
    <property type="evidence" value="ECO:0007669"/>
    <property type="project" value="UniProtKB-UniRule"/>
</dbReference>
<feature type="transmembrane region" description="Helical" evidence="10">
    <location>
        <begin position="145"/>
        <end position="162"/>
    </location>
</feature>